<dbReference type="PANTHER" id="PTHR22907">
    <property type="entry name" value="GH04558P"/>
    <property type="match status" value="1"/>
</dbReference>
<dbReference type="InterPro" id="IPR051962">
    <property type="entry name" value="Cuticlin"/>
</dbReference>
<protein>
    <recommendedName>
        <fullName evidence="3">ZP domain-containing protein</fullName>
    </recommendedName>
</protein>
<organism evidence="4 5">
    <name type="scientific">Strongylus vulgaris</name>
    <name type="common">Blood worm</name>
    <dbReference type="NCBI Taxonomy" id="40348"/>
    <lineage>
        <taxon>Eukaryota</taxon>
        <taxon>Metazoa</taxon>
        <taxon>Ecdysozoa</taxon>
        <taxon>Nematoda</taxon>
        <taxon>Chromadorea</taxon>
        <taxon>Rhabditida</taxon>
        <taxon>Rhabditina</taxon>
        <taxon>Rhabditomorpha</taxon>
        <taxon>Strongyloidea</taxon>
        <taxon>Strongylidae</taxon>
        <taxon>Strongylus</taxon>
    </lineage>
</organism>
<proteinExistence type="predicted"/>
<evidence type="ECO:0000313" key="5">
    <source>
        <dbReference type="Proteomes" id="UP000270094"/>
    </source>
</evidence>
<accession>A0A3P7JIQ7</accession>
<dbReference type="InterPro" id="IPR001507">
    <property type="entry name" value="ZP_dom"/>
</dbReference>
<dbReference type="InterPro" id="IPR042235">
    <property type="entry name" value="ZP-C_dom"/>
</dbReference>
<evidence type="ECO:0000256" key="1">
    <source>
        <dbReference type="ARBA" id="ARBA00022729"/>
    </source>
</evidence>
<dbReference type="AlphaFoldDB" id="A0A3P7JIQ7"/>
<name>A0A3P7JIQ7_STRVU</name>
<dbReference type="Pfam" id="PF25301">
    <property type="entry name" value="CUT_C"/>
    <property type="match status" value="1"/>
</dbReference>
<keyword evidence="1" id="KW-0732">Signal</keyword>
<reference evidence="4 5" key="1">
    <citation type="submission" date="2018-11" db="EMBL/GenBank/DDBJ databases">
        <authorList>
            <consortium name="Pathogen Informatics"/>
        </authorList>
    </citation>
    <scope>NUCLEOTIDE SEQUENCE [LARGE SCALE GENOMIC DNA]</scope>
</reference>
<dbReference type="Proteomes" id="UP000270094">
    <property type="component" value="Unassembled WGS sequence"/>
</dbReference>
<keyword evidence="5" id="KW-1185">Reference proteome</keyword>
<gene>
    <name evidence="4" type="ORF">SVUK_LOCUS11025</name>
</gene>
<evidence type="ECO:0000313" key="4">
    <source>
        <dbReference type="EMBL" id="VDM76027.1"/>
    </source>
</evidence>
<dbReference type="Gene3D" id="2.60.40.4100">
    <property type="entry name" value="Zona pellucida, ZP-C domain"/>
    <property type="match status" value="1"/>
</dbReference>
<feature type="region of interest" description="Disordered" evidence="2">
    <location>
        <begin position="127"/>
        <end position="173"/>
    </location>
</feature>
<dbReference type="PROSITE" id="PS51034">
    <property type="entry name" value="ZP_2"/>
    <property type="match status" value="1"/>
</dbReference>
<feature type="domain" description="ZP" evidence="3">
    <location>
        <begin position="1"/>
        <end position="123"/>
    </location>
</feature>
<dbReference type="InterPro" id="IPR057475">
    <property type="entry name" value="CUT_C"/>
</dbReference>
<evidence type="ECO:0000259" key="3">
    <source>
        <dbReference type="PROSITE" id="PS51034"/>
    </source>
</evidence>
<dbReference type="OrthoDB" id="6139674at2759"/>
<dbReference type="PANTHER" id="PTHR22907:SF26">
    <property type="entry name" value="ZP DOMAIN-CONTAINING PROTEIN"/>
    <property type="match status" value="1"/>
</dbReference>
<dbReference type="EMBL" id="UYYB01096221">
    <property type="protein sequence ID" value="VDM76027.1"/>
    <property type="molecule type" value="Genomic_DNA"/>
</dbReference>
<sequence length="260" mass="29253">MKAKSYKYIDTIKDRYSKCNQSKNFMPDNEKVTLTGPSSIYGFLIHSCFVDDGQGNKFELVDDKGCSTDTYLLPQIQYDDSKLSAFTTAQVFKYADKVQLYFTCTVQLCYKHDGGCEGVMPPSCSTDSLSVGEPYQGSNLELDKDDDDNDSHEDKQFFGPMHSSDYGRSKYRDSPLNETDMGEHFLVQLYFTCTVQLCYKHDGGCEGVMPPSCSTDSLSKYRDSPLNETDMGEHFLVFSNHSTAYPGITPVLSFLSEVEK</sequence>
<evidence type="ECO:0000256" key="2">
    <source>
        <dbReference type="SAM" id="MobiDB-lite"/>
    </source>
</evidence>